<dbReference type="Pfam" id="PF06512">
    <property type="entry name" value="Na_trans_assoc"/>
    <property type="match status" value="1"/>
</dbReference>
<keyword evidence="28" id="KW-1185">Reference proteome</keyword>
<evidence type="ECO:0000256" key="19">
    <source>
        <dbReference type="ARBA" id="ARBA00055248"/>
    </source>
</evidence>
<feature type="domain" description="Voltage-gated Na+ ion channel cytoplasmic" evidence="25">
    <location>
        <begin position="505"/>
        <end position="654"/>
    </location>
</feature>
<keyword evidence="10 21" id="KW-0915">Sodium</keyword>
<dbReference type="InterPro" id="IPR024583">
    <property type="entry name" value="Na_trans_cytopl"/>
</dbReference>
<evidence type="ECO:0000256" key="15">
    <source>
        <dbReference type="ARBA" id="ARBA00023201"/>
    </source>
</evidence>
<feature type="transmembrane region" description="Helical" evidence="21">
    <location>
        <begin position="1187"/>
        <end position="1207"/>
    </location>
</feature>
<keyword evidence="12 21" id="KW-0472">Membrane</keyword>
<dbReference type="Gene3D" id="1.20.5.1190">
    <property type="entry name" value="iswi atpase"/>
    <property type="match status" value="1"/>
</dbReference>
<evidence type="ECO:0000313" key="27">
    <source>
        <dbReference type="Ensembl" id="ENSOKIP00005013320.1"/>
    </source>
</evidence>
<evidence type="ECO:0000256" key="14">
    <source>
        <dbReference type="ARBA" id="ARBA00023180"/>
    </source>
</evidence>
<evidence type="ECO:0000256" key="10">
    <source>
        <dbReference type="ARBA" id="ARBA00023053"/>
    </source>
</evidence>
<evidence type="ECO:0000259" key="24">
    <source>
        <dbReference type="Pfam" id="PF06512"/>
    </source>
</evidence>
<feature type="region of interest" description="Disordered" evidence="22">
    <location>
        <begin position="29"/>
        <end position="54"/>
    </location>
</feature>
<feature type="transmembrane region" description="Helical" evidence="21">
    <location>
        <begin position="1465"/>
        <end position="1483"/>
    </location>
</feature>
<dbReference type="GO" id="GO:0001518">
    <property type="term" value="C:voltage-gated sodium channel complex"/>
    <property type="evidence" value="ECO:0007669"/>
    <property type="project" value="UniProtKB-UniRule"/>
</dbReference>
<feature type="transmembrane region" description="Helical" evidence="21">
    <location>
        <begin position="1552"/>
        <end position="1580"/>
    </location>
</feature>
<evidence type="ECO:0000259" key="23">
    <source>
        <dbReference type="Pfam" id="PF00520"/>
    </source>
</evidence>
<feature type="transmembrane region" description="Helical" evidence="21">
    <location>
        <begin position="1156"/>
        <end position="1175"/>
    </location>
</feature>
<dbReference type="Proteomes" id="UP000694557">
    <property type="component" value="Unassembled WGS sequence"/>
</dbReference>
<dbReference type="PANTHER" id="PTHR10037">
    <property type="entry name" value="VOLTAGE-GATED CATION CHANNEL CALCIUM AND SODIUM"/>
    <property type="match status" value="1"/>
</dbReference>
<evidence type="ECO:0000256" key="1">
    <source>
        <dbReference type="ARBA" id="ARBA00004651"/>
    </source>
</evidence>
<feature type="compositionally biased region" description="Acidic residues" evidence="22">
    <location>
        <begin position="528"/>
        <end position="539"/>
    </location>
</feature>
<keyword evidence="6 21" id="KW-0812">Transmembrane</keyword>
<comment type="similarity">
    <text evidence="18">Belongs to the sodium channel (TC 1.A.1.10) family. Nav1.4/SCN4A subfamily.</text>
</comment>
<dbReference type="FunFam" id="1.10.287.70:FF:000006">
    <property type="entry name" value="Sodium channel protein"/>
    <property type="match status" value="1"/>
</dbReference>
<dbReference type="PROSITE" id="PS50096">
    <property type="entry name" value="IQ"/>
    <property type="match status" value="1"/>
</dbReference>
<evidence type="ECO:0000256" key="20">
    <source>
        <dbReference type="ARBA" id="ARBA00064899"/>
    </source>
</evidence>
<evidence type="ECO:0000256" key="11">
    <source>
        <dbReference type="ARBA" id="ARBA00023065"/>
    </source>
</evidence>
<dbReference type="Pfam" id="PF24609">
    <property type="entry name" value="IQ_SCN5A_C"/>
    <property type="match status" value="1"/>
</dbReference>
<feature type="region of interest" description="Disordered" evidence="22">
    <location>
        <begin position="430"/>
        <end position="491"/>
    </location>
</feature>
<keyword evidence="9 21" id="KW-1133">Transmembrane helix</keyword>
<keyword evidence="13" id="KW-1015">Disulfide bond</keyword>
<feature type="transmembrane region" description="Helical" evidence="21">
    <location>
        <begin position="770"/>
        <end position="794"/>
    </location>
</feature>
<evidence type="ECO:0000256" key="17">
    <source>
        <dbReference type="ARBA" id="ARBA00036239"/>
    </source>
</evidence>
<comment type="subcellular location">
    <subcellularLocation>
        <location evidence="1 21">Cell membrane</location>
        <topology evidence="1 21">Multi-pass membrane protein</topology>
    </subcellularLocation>
</comment>
<protein>
    <recommendedName>
        <fullName evidence="21">Sodium channel protein</fullName>
    </recommendedName>
</protein>
<evidence type="ECO:0000256" key="9">
    <source>
        <dbReference type="ARBA" id="ARBA00022989"/>
    </source>
</evidence>
<feature type="region of interest" description="Disordered" evidence="22">
    <location>
        <begin position="1863"/>
        <end position="1910"/>
    </location>
</feature>
<evidence type="ECO:0000256" key="22">
    <source>
        <dbReference type="SAM" id="MobiDB-lite"/>
    </source>
</evidence>
<dbReference type="InterPro" id="IPR027359">
    <property type="entry name" value="Volt_channel_dom_sf"/>
</dbReference>
<comment type="subunit">
    <text evidence="20">Voltage-gated sodium (Nav) channels consist of an ion-conducting alpha subunit which is functional on its own associated with regulatory beta subunits.</text>
</comment>
<feature type="domain" description="Ion transport" evidence="23">
    <location>
        <begin position="1434"/>
        <end position="1690"/>
    </location>
</feature>
<dbReference type="Pfam" id="PF11933">
    <property type="entry name" value="Na_trans_cytopl"/>
    <property type="match status" value="1"/>
</dbReference>
<keyword evidence="15 21" id="KW-0739">Sodium transport</keyword>
<feature type="domain" description="SCN5A-like C-terminal IQ motif" evidence="26">
    <location>
        <begin position="1802"/>
        <end position="1835"/>
    </location>
</feature>
<feature type="compositionally biased region" description="Basic and acidic residues" evidence="22">
    <location>
        <begin position="471"/>
        <end position="488"/>
    </location>
</feature>
<feature type="region of interest" description="Disordered" evidence="22">
    <location>
        <begin position="524"/>
        <end position="565"/>
    </location>
</feature>
<dbReference type="Ensembl" id="ENSOKIT00005014197.1">
    <property type="protein sequence ID" value="ENSOKIP00005013320.1"/>
    <property type="gene ID" value="ENSOKIG00005005579.1"/>
</dbReference>
<dbReference type="GeneTree" id="ENSGT00940000163423"/>
<feature type="transmembrane region" description="Helical" evidence="21">
    <location>
        <begin position="705"/>
        <end position="723"/>
    </location>
</feature>
<evidence type="ECO:0000256" key="3">
    <source>
        <dbReference type="ARBA" id="ARBA00022461"/>
    </source>
</evidence>
<evidence type="ECO:0000256" key="16">
    <source>
        <dbReference type="ARBA" id="ARBA00023303"/>
    </source>
</evidence>
<feature type="transmembrane region" description="Helical" evidence="21">
    <location>
        <begin position="386"/>
        <end position="413"/>
    </location>
</feature>
<comment type="function">
    <text evidence="19">Pore-forming subunit of a voltage-gated sodium (Nav) channel that directly mediates the depolarizing phase of action potentials in excitable membranes. Navs, also called VGSCs (voltage-gated sodium channels) or VDSCs (voltage-dependent sodium channels), operate by switching between closed and open conformations depending on the voltage difference across the membrane. In the open conformation they allow Na(+) ions to selectively pass through the pore, along their electrochemical gradient. The influx of Na+ ions provokes membrane depolarization, initiating the propagation of electrical signals throughout cells and tissues.</text>
</comment>
<feature type="transmembrane region" description="Helical" evidence="21">
    <location>
        <begin position="815"/>
        <end position="843"/>
    </location>
</feature>
<feature type="transmembrane region" description="Helical" evidence="21">
    <location>
        <begin position="905"/>
        <end position="928"/>
    </location>
</feature>
<dbReference type="FunFam" id="1.10.287.70:FF:000001">
    <property type="entry name" value="Sodium channel protein"/>
    <property type="match status" value="1"/>
</dbReference>
<dbReference type="PRINTS" id="PR00170">
    <property type="entry name" value="NACHANNEL"/>
</dbReference>
<feature type="domain" description="Ion transport" evidence="23">
    <location>
        <begin position="1115"/>
        <end position="1386"/>
    </location>
</feature>
<feature type="compositionally biased region" description="Low complexity" evidence="22">
    <location>
        <begin position="448"/>
        <end position="457"/>
    </location>
</feature>
<comment type="caution">
    <text evidence="21">Lacks conserved residue(s) required for the propagation of feature annotation.</text>
</comment>
<keyword evidence="7" id="KW-0677">Repeat</keyword>
<feature type="domain" description="Sodium ion transport-associated" evidence="24">
    <location>
        <begin position="942"/>
        <end position="1111"/>
    </location>
</feature>
<keyword evidence="14" id="KW-0325">Glycoprotein</keyword>
<feature type="compositionally biased region" description="Basic and acidic residues" evidence="22">
    <location>
        <begin position="1882"/>
        <end position="1900"/>
    </location>
</feature>
<feature type="compositionally biased region" description="Polar residues" evidence="22">
    <location>
        <begin position="1868"/>
        <end position="1880"/>
    </location>
</feature>
<feature type="compositionally biased region" description="Basic residues" evidence="22">
    <location>
        <begin position="460"/>
        <end position="470"/>
    </location>
</feature>
<feature type="transmembrane region" description="Helical" evidence="21">
    <location>
        <begin position="1351"/>
        <end position="1377"/>
    </location>
</feature>
<comment type="function">
    <text evidence="21">Mediates the voltage-dependent sodium ion permeability of excitable membranes. Assuming opened or closed conformations in response to the voltage difference across the membrane, the protein forms a sodium-selective channel through which Na(+) ions may pass in accordance with their electrochemical gradient.</text>
</comment>
<evidence type="ECO:0000313" key="28">
    <source>
        <dbReference type="Proteomes" id="UP000694557"/>
    </source>
</evidence>
<comment type="catalytic activity">
    <reaction evidence="17">
        <text>Na(+)(in) = Na(+)(out)</text>
        <dbReference type="Rhea" id="RHEA:34963"/>
        <dbReference type="ChEBI" id="CHEBI:29101"/>
    </reaction>
</comment>
<dbReference type="FunFam" id="1.20.120.350:FF:000002">
    <property type="entry name" value="Sodium channel protein"/>
    <property type="match status" value="1"/>
</dbReference>
<dbReference type="InterPro" id="IPR010526">
    <property type="entry name" value="Na_trans_assoc_dom"/>
</dbReference>
<evidence type="ECO:0000256" key="21">
    <source>
        <dbReference type="RuleBase" id="RU361132"/>
    </source>
</evidence>
<evidence type="ECO:0000256" key="2">
    <source>
        <dbReference type="ARBA" id="ARBA00022448"/>
    </source>
</evidence>
<sequence length="1910" mass="218033">MMEQLLVPSGPDSFRPFCRESLDAIERRIADENAKKSKAKPNNDDDDGPKPSSDLEAGKSLPLIYGDIPKGLVSTPLEDLDTFYSNQKTFIVLNRGKAIFRFNATPALYVLNPFNPLRRISIKVLVHSYPSIRKGLTTFNVFEPPDWTKNVEYTFTGIYTFESLIKILARGFCVGKFTFLRDPWNWLDFCVIVMAYVTEFVDLGNVSALRTFRVLRALKTISVIPGLKTIVGALIQSVKKLSDVMILTVFCLSVFALVGLQLFMGNLRNKCLRIPLNSTNLFDDSVDFNGTDLNKTSSFNWTYYTNDPKNYYYLPGKKDALLCGNGSGAGLCPEGFWCIKAGRNPDYGYTSFDTFSWAFLSLFRLMTQDYWENLYQQTLRAAGKPYMIFFVLVIFLGSFYLINLILAVVAMAYDEQNQATIEEAQQKEEEFQKLKRQQEDRGELTDTSSEASKLSSKSAKERRNRRKKKKQREEEERGDNDKFHRSESEGSMQKSRFRFSIDASNLRNSQASLFSFRDRAQDMGSENDFADDENSTFEENDSRRGSLFVPRRSDRRSSNLSQNSMSSHVLLPANGKKHSSVDCNGVVSLVGRASLPTSPEGLLLPEVTVDKASTDDNGNTTEPEYRKARCESYQASMNFLEDPGARQRAFSVASVITNTMEELEESRQECPPCWYKFANTFLIWDCCPAWLRIKKRVKMIVMDPFVDLTITICIVLNTVFMAMEHHSMSGDFKKMLSVGNLVFTGIFTAEMCFKIIALDPYCYFKEGWNIFDGIIVSLSLMEIGLANVSGMSVLRSFRLLRVFKLAKSWPTLNMLIKIIGNSVGALGNLTLVLAIIVFIFAVVGMQLFGKNYRDCVCKISTDCTLPRWHMHDFFHSFLIVFRVLCGEWIETMWDCMEVADQSMCLIVFMMVMVIGNLVVLNLFLALLLSSFSADNLAATDDDSEMNNLTVAIGRIHQGIAFVKALVCRSFHSICLRKKKGSLNEDKPLDDLHRTNYNSNHTTVEIMKDPEYVKDDNGTTGKYISDFENLNTEDFSSDSSDIEGSKEVSISSEGSTVDIRPPGEREGSVDMEPEESMEAEGCFTDGERYNRLLNVEEGKWKMWWTLRKTCFRIVEHNWFESFIIFMILLSSGALAFEDIYIEQRKTIKTVLEFADKVFTYIFILEMLLKWVAYGFAKYFTNAWCWLDFLIVDVSLVSLVANALGYAELSAIKSLRTLRALRPLRALSRFEGMRVVINALLGAIPSIFNVLLVCLIFWLIFSIMGVNLFAGKYYHCINMTTSERFEVRDVANKTECLALKGTHWKNVKINFDNVGAGYLALLQVATFKGWMDIMYAAVDSRNLDDQPDYEVNLYMYLYFVVFIIFGSFFTLNLFIGVIIDNFNQQKKKISQDIFMTEEQKKYYNAMKKLGSKKPQKPIPRPVNKFQGFVFDFITKQAFDIVIMILICLNMVTMMVETDDQENDIRKILYNINLVFIVMFTGECILKMISLRQYYFTIGWNVFDFIVVILSIIGMFLSEVIEKYLVSPTLFRVIRLARIGRILRLIKSAKGIRTLLFALMMSLPALFNIGLLLFLVMFIYAIFGMSNFAYVKKESGIDDMFNFETFGNSMICLFQITTSGGWDVLLAPILNKGEPDCDSRKEHPGSTYKGGDCGNPSVAIIFFVSYIIICFLVVVNMYIAVILENFSVATEESAEPLSEDDFEMFYEVWEKFDARATQFMEYDKLSDFADALDPPLRISKPNKIQLSSMDLPMVSGERIHCLDILFAFTKRVLGEGEGLDILRGQMEERFMASNPSKVSYEPITTTLRRKLEDMSALVIQRAFRRYLLKRIVKRASAMYKEKIQSGGTLLDKEVLVIDTFPEISTSDRTDMTPSTASPPSYDSVTKPEKNKYEKDKRKKEVKEKKKYMNVGKI</sequence>
<keyword evidence="5" id="KW-0597">Phosphoprotein</keyword>
<feature type="transmembrane region" description="Helical" evidence="21">
    <location>
        <begin position="735"/>
        <end position="758"/>
    </location>
</feature>
<evidence type="ECO:0000259" key="25">
    <source>
        <dbReference type="Pfam" id="PF11933"/>
    </source>
</evidence>
<proteinExistence type="inferred from homology"/>
<feature type="transmembrane region" description="Helical" evidence="21">
    <location>
        <begin position="1233"/>
        <end position="1259"/>
    </location>
</feature>
<evidence type="ECO:0000256" key="5">
    <source>
        <dbReference type="ARBA" id="ARBA00022553"/>
    </source>
</evidence>
<evidence type="ECO:0000256" key="8">
    <source>
        <dbReference type="ARBA" id="ARBA00022882"/>
    </source>
</evidence>
<dbReference type="InterPro" id="IPR005821">
    <property type="entry name" value="Ion_trans_dom"/>
</dbReference>
<dbReference type="SUPFAM" id="SSF81324">
    <property type="entry name" value="Voltage-gated potassium channels"/>
    <property type="match status" value="4"/>
</dbReference>
<evidence type="ECO:0000259" key="26">
    <source>
        <dbReference type="Pfam" id="PF24609"/>
    </source>
</evidence>
<dbReference type="CDD" id="cd13433">
    <property type="entry name" value="Na_channel_gate"/>
    <property type="match status" value="1"/>
</dbReference>
<evidence type="ECO:0000256" key="4">
    <source>
        <dbReference type="ARBA" id="ARBA00022475"/>
    </source>
</evidence>
<keyword evidence="4" id="KW-1003">Cell membrane</keyword>
<evidence type="ECO:0000256" key="7">
    <source>
        <dbReference type="ARBA" id="ARBA00022737"/>
    </source>
</evidence>
<feature type="transmembrane region" description="Helical" evidence="21">
    <location>
        <begin position="1117"/>
        <end position="1135"/>
    </location>
</feature>
<evidence type="ECO:0000256" key="13">
    <source>
        <dbReference type="ARBA" id="ARBA00023157"/>
    </source>
</evidence>
<dbReference type="Gene3D" id="1.20.120.350">
    <property type="entry name" value="Voltage-gated potassium channels. Chain C"/>
    <property type="match status" value="4"/>
</dbReference>
<reference evidence="27" key="1">
    <citation type="submission" date="2025-08" db="UniProtKB">
        <authorList>
            <consortium name="Ensembl"/>
        </authorList>
    </citation>
    <scope>IDENTIFICATION</scope>
</reference>
<reference evidence="27" key="2">
    <citation type="submission" date="2025-09" db="UniProtKB">
        <authorList>
            <consortium name="Ensembl"/>
        </authorList>
    </citation>
    <scope>IDENTIFICATION</scope>
</reference>
<feature type="transmembrane region" description="Helical" evidence="21">
    <location>
        <begin position="244"/>
        <end position="264"/>
    </location>
</feature>
<dbReference type="GO" id="GO:0005248">
    <property type="term" value="F:voltage-gated sodium channel activity"/>
    <property type="evidence" value="ECO:0007669"/>
    <property type="project" value="InterPro"/>
</dbReference>
<dbReference type="GO" id="GO:0086010">
    <property type="term" value="P:membrane depolarization during action potential"/>
    <property type="evidence" value="ECO:0007669"/>
    <property type="project" value="TreeGrafter"/>
</dbReference>
<dbReference type="FunFam" id="1.20.120.350:FF:000004">
    <property type="entry name" value="Sodium channel protein"/>
    <property type="match status" value="1"/>
</dbReference>
<evidence type="ECO:0000256" key="18">
    <source>
        <dbReference type="ARBA" id="ARBA00038083"/>
    </source>
</evidence>
<feature type="domain" description="Ion transport" evidence="23">
    <location>
        <begin position="146"/>
        <end position="419"/>
    </location>
</feature>
<feature type="region of interest" description="Disordered" evidence="22">
    <location>
        <begin position="1033"/>
        <end position="1074"/>
    </location>
</feature>
<dbReference type="Pfam" id="PF00520">
    <property type="entry name" value="Ion_trans"/>
    <property type="match status" value="4"/>
</dbReference>
<dbReference type="Gene3D" id="1.10.287.70">
    <property type="match status" value="4"/>
</dbReference>
<gene>
    <name evidence="27" type="primary">LOC109866299</name>
</gene>
<evidence type="ECO:0000256" key="6">
    <source>
        <dbReference type="ARBA" id="ARBA00022692"/>
    </source>
</evidence>
<evidence type="ECO:0000256" key="12">
    <source>
        <dbReference type="ARBA" id="ARBA00023136"/>
    </source>
</evidence>
<name>A0A8C7F4K8_ONCKI</name>
<dbReference type="PANTHER" id="PTHR10037:SF278">
    <property type="entry name" value="SODIUM CHANNEL PROTEIN TYPE 2 SUBUNIT ALPHA"/>
    <property type="match status" value="1"/>
</dbReference>
<keyword evidence="8 21" id="KW-0851">Voltage-gated channel</keyword>
<dbReference type="Gene3D" id="1.10.238.10">
    <property type="entry name" value="EF-hand"/>
    <property type="match status" value="1"/>
</dbReference>
<feature type="compositionally biased region" description="Basic and acidic residues" evidence="22">
    <location>
        <begin position="430"/>
        <end position="444"/>
    </location>
</feature>
<feature type="domain" description="Ion transport" evidence="23">
    <location>
        <begin position="704"/>
        <end position="934"/>
    </location>
</feature>
<keyword evidence="3 21" id="KW-0894">Sodium channel</keyword>
<keyword evidence="16 21" id="KW-0407">Ion channel</keyword>
<feature type="transmembrane region" description="Helical" evidence="21">
    <location>
        <begin position="1435"/>
        <end position="1453"/>
    </location>
</feature>
<dbReference type="FunFam" id="1.20.120.350:FF:000003">
    <property type="entry name" value="Voltage-dependent sodium channel"/>
    <property type="match status" value="1"/>
</dbReference>
<dbReference type="GO" id="GO:0019228">
    <property type="term" value="P:neuronal action potential"/>
    <property type="evidence" value="ECO:0007669"/>
    <property type="project" value="TreeGrafter"/>
</dbReference>
<dbReference type="FunFam" id="1.10.238.10:FF:000002">
    <property type="entry name" value="Sodium channel protein"/>
    <property type="match status" value="1"/>
</dbReference>
<accession>A0A8C7F4K8</accession>
<dbReference type="InterPro" id="IPR001696">
    <property type="entry name" value="Na_channel_asu"/>
</dbReference>
<feature type="transmembrane region" description="Helical" evidence="21">
    <location>
        <begin position="1495"/>
        <end position="1515"/>
    </location>
</feature>
<feature type="transmembrane region" description="Helical" evidence="21">
    <location>
        <begin position="1655"/>
        <end position="1680"/>
    </location>
</feature>
<dbReference type="InterPro" id="IPR043203">
    <property type="entry name" value="VGCC_Ca_Na"/>
</dbReference>
<keyword evidence="2 21" id="KW-0813">Transport</keyword>
<dbReference type="InterPro" id="IPR044564">
    <property type="entry name" value="Na_chnl_inactivation_gate"/>
</dbReference>
<organism evidence="27 28">
    <name type="scientific">Oncorhynchus kisutch</name>
    <name type="common">Coho salmon</name>
    <name type="synonym">Salmo kisutch</name>
    <dbReference type="NCBI Taxonomy" id="8019"/>
    <lineage>
        <taxon>Eukaryota</taxon>
        <taxon>Metazoa</taxon>
        <taxon>Chordata</taxon>
        <taxon>Craniata</taxon>
        <taxon>Vertebrata</taxon>
        <taxon>Euteleostomi</taxon>
        <taxon>Actinopterygii</taxon>
        <taxon>Neopterygii</taxon>
        <taxon>Teleostei</taxon>
        <taxon>Protacanthopterygii</taxon>
        <taxon>Salmoniformes</taxon>
        <taxon>Salmonidae</taxon>
        <taxon>Salmoninae</taxon>
        <taxon>Oncorhynchus</taxon>
    </lineage>
</organism>
<dbReference type="InterPro" id="IPR058542">
    <property type="entry name" value="IQ_SCN5A_C"/>
</dbReference>
<keyword evidence="11 21" id="KW-0406">Ion transport</keyword>
<dbReference type="FunFam" id="1.20.120.350:FF:000005">
    <property type="entry name" value="Sodium channel protein"/>
    <property type="match status" value="1"/>
</dbReference>